<dbReference type="PROSITE" id="PS51819">
    <property type="entry name" value="VOC"/>
    <property type="match status" value="1"/>
</dbReference>
<dbReference type="InterPro" id="IPR037523">
    <property type="entry name" value="VOC_core"/>
</dbReference>
<sequence length="248" mass="26039">MPNDDRHPAGAPFWVESFQPDPHTAAEFYGALLGWSFDNAPGVSDGAEPLLALAGGKRVASIRQSPDGVPPTWLMHIRVENLARVLAEVDAVGGSSLMSPSDWDSTSRMSIVADSTGVPFCIREADSDGGVEASGEIGTWAMASLHSTNVQAAREFYGHVFGWELRPVPDAPFSQWTLADQSIGLIVDAGNTPQHWSINFAVADADTVAEDAASLGGAVLIAPFDTDGHRNTVIADPAGAVIACSTVD</sequence>
<dbReference type="PANTHER" id="PTHR33993:SF14">
    <property type="entry name" value="GB|AAF24581.1"/>
    <property type="match status" value="1"/>
</dbReference>
<comment type="caution">
    <text evidence="3">The sequence shown here is derived from an EMBL/GenBank/DDBJ whole genome shotgun (WGS) entry which is preliminary data.</text>
</comment>
<dbReference type="SUPFAM" id="SSF54593">
    <property type="entry name" value="Glyoxalase/Bleomycin resistance protein/Dihydroxybiphenyl dioxygenase"/>
    <property type="match status" value="2"/>
</dbReference>
<reference evidence="4 5" key="1">
    <citation type="journal article" date="2017" name="Elife">
        <title>Extensive horizontal gene transfer in cheese-associated bacteria.</title>
        <authorList>
            <person name="Bonham K.S."/>
            <person name="Wolfe B.E."/>
            <person name="Dutton R.J."/>
        </authorList>
    </citation>
    <scope>NUCLEOTIDE SEQUENCE [LARGE SCALE GENOMIC DNA]</scope>
    <source>
        <strain evidence="3 4">947_7</strain>
        <strain evidence="2 5">962_8</strain>
    </source>
</reference>
<evidence type="ECO:0000313" key="2">
    <source>
        <dbReference type="EMBL" id="PCC44107.1"/>
    </source>
</evidence>
<dbReference type="Gene3D" id="3.10.180.10">
    <property type="entry name" value="2,3-Dihydroxybiphenyl 1,2-Dioxygenase, domain 1"/>
    <property type="match status" value="2"/>
</dbReference>
<dbReference type="Proteomes" id="UP000218620">
    <property type="component" value="Unassembled WGS sequence"/>
</dbReference>
<dbReference type="InterPro" id="IPR041581">
    <property type="entry name" value="Glyoxalase_6"/>
</dbReference>
<protein>
    <submittedName>
        <fullName evidence="3">Glyoxalase</fullName>
    </submittedName>
</protein>
<accession>A0A2A3ZA89</accession>
<dbReference type="RefSeq" id="WP_096161562.1">
    <property type="nucleotide sequence ID" value="NZ_NRGP01000002.1"/>
</dbReference>
<evidence type="ECO:0000313" key="5">
    <source>
        <dbReference type="Proteomes" id="UP000218620"/>
    </source>
</evidence>
<dbReference type="EMBL" id="NRGP01000002">
    <property type="protein sequence ID" value="PCC48443.1"/>
    <property type="molecule type" value="Genomic_DNA"/>
</dbReference>
<dbReference type="InterPro" id="IPR052164">
    <property type="entry name" value="Anthracycline_SecMetBiosynth"/>
</dbReference>
<dbReference type="InterPro" id="IPR029068">
    <property type="entry name" value="Glyas_Bleomycin-R_OHBP_Dase"/>
</dbReference>
<gene>
    <name evidence="3" type="ORF">CIK64_00065</name>
    <name evidence="2" type="ORF">CIK65_04775</name>
</gene>
<feature type="domain" description="VOC" evidence="1">
    <location>
        <begin position="136"/>
        <end position="247"/>
    </location>
</feature>
<dbReference type="EMBL" id="NRGQ01000005">
    <property type="protein sequence ID" value="PCC44107.1"/>
    <property type="molecule type" value="Genomic_DNA"/>
</dbReference>
<proteinExistence type="predicted"/>
<dbReference type="Pfam" id="PF18029">
    <property type="entry name" value="Glyoxalase_6"/>
    <property type="match status" value="2"/>
</dbReference>
<evidence type="ECO:0000259" key="1">
    <source>
        <dbReference type="PROSITE" id="PS51819"/>
    </source>
</evidence>
<dbReference type="AlphaFoldDB" id="A0A2A3ZA89"/>
<dbReference type="Proteomes" id="UP000217564">
    <property type="component" value="Unassembled WGS sequence"/>
</dbReference>
<evidence type="ECO:0000313" key="3">
    <source>
        <dbReference type="EMBL" id="PCC48443.1"/>
    </source>
</evidence>
<name>A0A2A3ZA89_BREAU</name>
<organism evidence="3 4">
    <name type="scientific">Brevibacterium aurantiacum</name>
    <dbReference type="NCBI Taxonomy" id="273384"/>
    <lineage>
        <taxon>Bacteria</taxon>
        <taxon>Bacillati</taxon>
        <taxon>Actinomycetota</taxon>
        <taxon>Actinomycetes</taxon>
        <taxon>Micrococcales</taxon>
        <taxon>Brevibacteriaceae</taxon>
        <taxon>Brevibacterium</taxon>
    </lineage>
</organism>
<evidence type="ECO:0000313" key="4">
    <source>
        <dbReference type="Proteomes" id="UP000217564"/>
    </source>
</evidence>
<dbReference type="PANTHER" id="PTHR33993">
    <property type="entry name" value="GLYOXALASE-RELATED"/>
    <property type="match status" value="1"/>
</dbReference>